<dbReference type="OMA" id="MAHPMGP"/>
<feature type="binding site" evidence="6">
    <location>
        <position position="30"/>
    </location>
    <ligand>
        <name>NAD(+)</name>
        <dbReference type="ChEBI" id="CHEBI:57540"/>
    </ligand>
</feature>
<comment type="pathway">
    <text evidence="1">Lipid metabolism; butanoate metabolism.</text>
</comment>
<keyword evidence="3" id="KW-0560">Oxidoreductase</keyword>
<dbReference type="GO" id="GO:0070403">
    <property type="term" value="F:NAD+ binding"/>
    <property type="evidence" value="ECO:0007669"/>
    <property type="project" value="InterPro"/>
</dbReference>
<dbReference type="Pfam" id="PF00725">
    <property type="entry name" value="3HCDH"/>
    <property type="match status" value="1"/>
</dbReference>
<dbReference type="Proteomes" id="UP000236394">
    <property type="component" value="Unassembled WGS sequence"/>
</dbReference>
<feature type="site" description="Important for catalytic activity" evidence="5">
    <location>
        <position position="137"/>
    </location>
</feature>
<proteinExistence type="inferred from homology"/>
<comment type="similarity">
    <text evidence="2">Belongs to the 3-hydroxyacyl-CoA dehydrogenase family.</text>
</comment>
<feature type="binding site" evidence="6">
    <location>
        <position position="94"/>
    </location>
    <ligand>
        <name>NAD(+)</name>
        <dbReference type="ChEBI" id="CHEBI:57540"/>
    </ligand>
</feature>
<dbReference type="SUPFAM" id="SSF48179">
    <property type="entry name" value="6-phosphogluconate dehydrogenase C-terminal domain-like"/>
    <property type="match status" value="1"/>
</dbReference>
<evidence type="ECO:0000259" key="8">
    <source>
        <dbReference type="Pfam" id="PF02737"/>
    </source>
</evidence>
<evidence type="ECO:0000256" key="6">
    <source>
        <dbReference type="PIRSR" id="PIRSR000105-2"/>
    </source>
</evidence>
<evidence type="ECO:0000256" key="2">
    <source>
        <dbReference type="ARBA" id="ARBA00009463"/>
    </source>
</evidence>
<protein>
    <recommendedName>
        <fullName evidence="4">3-hydroxybutyryl-CoA dehydrogenase</fullName>
    </recommendedName>
</protein>
<dbReference type="EMBL" id="NBZD01000004">
    <property type="protein sequence ID" value="PNH17997.1"/>
    <property type="molecule type" value="Genomic_DNA"/>
</dbReference>
<dbReference type="Gene3D" id="1.10.1040.10">
    <property type="entry name" value="N-(1-d-carboxylethyl)-l-norvaline Dehydrogenase, domain 2"/>
    <property type="match status" value="1"/>
</dbReference>
<evidence type="ECO:0000256" key="4">
    <source>
        <dbReference type="ARBA" id="ARBA00067747"/>
    </source>
</evidence>
<feature type="binding site" evidence="6">
    <location>
        <position position="116"/>
    </location>
    <ligand>
        <name>NAD(+)</name>
        <dbReference type="ChEBI" id="CHEBI:57540"/>
    </ligand>
</feature>
<feature type="binding site" evidence="6">
    <location>
        <position position="89"/>
    </location>
    <ligand>
        <name>NAD(+)</name>
        <dbReference type="ChEBI" id="CHEBI:57540"/>
    </ligand>
</feature>
<dbReference type="InterPro" id="IPR022694">
    <property type="entry name" value="3-OHacyl-CoA_DH"/>
</dbReference>
<organism evidence="9 10">
    <name type="scientific">Mageeibacillus indolicus</name>
    <dbReference type="NCBI Taxonomy" id="884684"/>
    <lineage>
        <taxon>Bacteria</taxon>
        <taxon>Bacillati</taxon>
        <taxon>Bacillota</taxon>
        <taxon>Clostridia</taxon>
        <taxon>Eubacteriales</taxon>
        <taxon>Oscillospiraceae</taxon>
        <taxon>Mageeibacillus</taxon>
    </lineage>
</organism>
<dbReference type="InterPro" id="IPR013328">
    <property type="entry name" value="6PGD_dom2"/>
</dbReference>
<dbReference type="SUPFAM" id="SSF51735">
    <property type="entry name" value="NAD(P)-binding Rossmann-fold domains"/>
    <property type="match status" value="1"/>
</dbReference>
<keyword evidence="6" id="KW-0520">NAD</keyword>
<dbReference type="GO" id="GO:0006635">
    <property type="term" value="P:fatty acid beta-oxidation"/>
    <property type="evidence" value="ECO:0007669"/>
    <property type="project" value="TreeGrafter"/>
</dbReference>
<evidence type="ECO:0000259" key="7">
    <source>
        <dbReference type="Pfam" id="PF00725"/>
    </source>
</evidence>
<dbReference type="AlphaFoldDB" id="A0A2J8AZS3"/>
<dbReference type="PANTHER" id="PTHR48075">
    <property type="entry name" value="3-HYDROXYACYL-COA DEHYDROGENASE FAMILY PROTEIN"/>
    <property type="match status" value="1"/>
</dbReference>
<dbReference type="InterPro" id="IPR006176">
    <property type="entry name" value="3-OHacyl-CoA_DH_NAD-bd"/>
</dbReference>
<evidence type="ECO:0000256" key="1">
    <source>
        <dbReference type="ARBA" id="ARBA00005086"/>
    </source>
</evidence>
<dbReference type="InterPro" id="IPR036291">
    <property type="entry name" value="NAD(P)-bd_dom_sf"/>
</dbReference>
<evidence type="ECO:0000256" key="3">
    <source>
        <dbReference type="ARBA" id="ARBA00023002"/>
    </source>
</evidence>
<dbReference type="FunFam" id="3.40.50.720:FF:000009">
    <property type="entry name" value="Fatty oxidation complex, alpha subunit"/>
    <property type="match status" value="1"/>
</dbReference>
<name>A0A2J8AZS3_9FIRM</name>
<feature type="binding site" evidence="6">
    <location>
        <position position="140"/>
    </location>
    <ligand>
        <name>NAD(+)</name>
        <dbReference type="ChEBI" id="CHEBI:57540"/>
    </ligand>
</feature>
<feature type="binding site" evidence="6">
    <location>
        <position position="271"/>
    </location>
    <ligand>
        <name>NAD(+)</name>
        <dbReference type="ChEBI" id="CHEBI:57540"/>
    </ligand>
</feature>
<dbReference type="PIRSF" id="PIRSF000105">
    <property type="entry name" value="HCDH"/>
    <property type="match status" value="1"/>
</dbReference>
<comment type="caution">
    <text evidence="9">The sequence shown here is derived from an EMBL/GenBank/DDBJ whole genome shotgun (WGS) entry which is preliminary data.</text>
</comment>
<feature type="binding site" evidence="6">
    <location>
        <begin position="7"/>
        <end position="12"/>
    </location>
    <ligand>
        <name>NAD(+)</name>
        <dbReference type="ChEBI" id="CHEBI:57540"/>
    </ligand>
</feature>
<reference evidence="10" key="1">
    <citation type="submission" date="2017-04" db="EMBL/GenBank/DDBJ databases">
        <authorList>
            <person name="Bumgarner R.E."/>
            <person name="Fredricks D.N."/>
            <person name="Srinivasan S."/>
        </authorList>
    </citation>
    <scope>NUCLEOTIDE SEQUENCE [LARGE SCALE GENOMIC DNA]</scope>
    <source>
        <strain evidence="10">KA00405</strain>
    </source>
</reference>
<dbReference type="Gene3D" id="3.40.50.720">
    <property type="entry name" value="NAD(P)-binding Rossmann-like Domain"/>
    <property type="match status" value="1"/>
</dbReference>
<evidence type="ECO:0000313" key="10">
    <source>
        <dbReference type="Proteomes" id="UP000236394"/>
    </source>
</evidence>
<dbReference type="InterPro" id="IPR006108">
    <property type="entry name" value="3HC_DH_C"/>
</dbReference>
<gene>
    <name evidence="9" type="ORF">B7R76_06580</name>
</gene>
<accession>A0A2J8AZS3</accession>
<sequence length="279" mass="30221">MKVFIVGAGTMGAGIAQTFLQHDHTVWLYDTVDAAVQSGYKKITAALQAETVAGIYKAEQVEKWLDNIHLATSLDLAADADLVVEAIFEHMSVKQEVFQELDDICSANTLLATNTSALSITEISCGLEHAANVCGMHFFNPAPKTPLIEVVPGMLTQQSTVEAIQRIAHSIGKETVTMQESAGFIVNRLVIPQINEAVFLLMEGVATAADIDKAMILGANHHCGPLHLADSIGNDAVLQIMETLLSDTGDVRYRPCPLLRKMVRANLLGRKTGQGFFKY</sequence>
<dbReference type="GO" id="GO:0008691">
    <property type="term" value="F:3-hydroxybutyryl-CoA dehydrogenase activity"/>
    <property type="evidence" value="ECO:0007669"/>
    <property type="project" value="TreeGrafter"/>
</dbReference>
<evidence type="ECO:0000256" key="5">
    <source>
        <dbReference type="PIRSR" id="PIRSR000105-1"/>
    </source>
</evidence>
<feature type="domain" description="3-hydroxyacyl-CoA dehydrogenase C-terminal" evidence="7">
    <location>
        <begin position="183"/>
        <end position="279"/>
    </location>
</feature>
<dbReference type="InterPro" id="IPR008927">
    <property type="entry name" value="6-PGluconate_DH-like_C_sf"/>
</dbReference>
<evidence type="ECO:0000313" key="9">
    <source>
        <dbReference type="EMBL" id="PNH17997.1"/>
    </source>
</evidence>
<dbReference type="RefSeq" id="WP_012992911.1">
    <property type="nucleotide sequence ID" value="NZ_NBZD01000004.1"/>
</dbReference>
<dbReference type="PANTHER" id="PTHR48075:SF5">
    <property type="entry name" value="3-HYDROXYBUTYRYL-COA DEHYDROGENASE"/>
    <property type="match status" value="1"/>
</dbReference>
<feature type="domain" description="3-hydroxyacyl-CoA dehydrogenase NAD binding" evidence="8">
    <location>
        <begin position="2"/>
        <end position="180"/>
    </location>
</feature>
<dbReference type="Pfam" id="PF02737">
    <property type="entry name" value="3HCDH_N"/>
    <property type="match status" value="1"/>
</dbReference>